<organism evidence="2 3">
    <name type="scientific">Donghicola tyrosinivorans</name>
    <dbReference type="NCBI Taxonomy" id="1652492"/>
    <lineage>
        <taxon>Bacteria</taxon>
        <taxon>Pseudomonadati</taxon>
        <taxon>Pseudomonadota</taxon>
        <taxon>Alphaproteobacteria</taxon>
        <taxon>Rhodobacterales</taxon>
        <taxon>Roseobacteraceae</taxon>
        <taxon>Donghicola</taxon>
    </lineage>
</organism>
<accession>A0A2T0WX40</accession>
<comment type="similarity">
    <text evidence="1">Belongs to the enoyl-CoA hydratase/isomerase family.</text>
</comment>
<comment type="caution">
    <text evidence="2">The sequence shown here is derived from an EMBL/GenBank/DDBJ whole genome shotgun (WGS) entry which is preliminary data.</text>
</comment>
<proteinExistence type="inferred from homology"/>
<name>A0A2T0WX40_9RHOB</name>
<evidence type="ECO:0000313" key="2">
    <source>
        <dbReference type="EMBL" id="PRY91227.1"/>
    </source>
</evidence>
<dbReference type="NCBIfam" id="NF005675">
    <property type="entry name" value="PRK07468.1"/>
    <property type="match status" value="1"/>
</dbReference>
<dbReference type="InterPro" id="IPR051683">
    <property type="entry name" value="Enoyl-CoA_Hydratase/Isomerase"/>
</dbReference>
<dbReference type="Pfam" id="PF00378">
    <property type="entry name" value="ECH_1"/>
    <property type="match status" value="1"/>
</dbReference>
<dbReference type="InterPro" id="IPR014748">
    <property type="entry name" value="Enoyl-CoA_hydra_C"/>
</dbReference>
<dbReference type="EMBL" id="PVTQ01000004">
    <property type="protein sequence ID" value="PRY91227.1"/>
    <property type="molecule type" value="Genomic_DNA"/>
</dbReference>
<sequence>MTETIRIEIDAQGVAQLVLARVDKHNAMSAKMMDELHQAAIDLGKNEAVRVVVLAADGPTFCAGGDLEWMREQMGADRQTRMAEARRLAMMLMALDRMPKPLIGRIHGNAFGGGVGLASVCDCAIGAENILMGLTEVRLGLIPATIGPYVIARMGAAKARQVFFQGRRFDAAEAVGLGLLARRVSSENLDAEVAREVESYLSAAPGAVARAKALVHALDGRADSAAVETSIKALADAWETAEAAEAIDAFFTRRKPRWLAE</sequence>
<dbReference type="InterPro" id="IPR001753">
    <property type="entry name" value="Enoyl-CoA_hydra/iso"/>
</dbReference>
<gene>
    <name evidence="2" type="ORF">CLV74_104248</name>
</gene>
<dbReference type="GO" id="GO:0003824">
    <property type="term" value="F:catalytic activity"/>
    <property type="evidence" value="ECO:0007669"/>
    <property type="project" value="UniProtKB-ARBA"/>
</dbReference>
<dbReference type="PANTHER" id="PTHR42964:SF1">
    <property type="entry name" value="POLYKETIDE BIOSYNTHESIS ENOYL-COA HYDRATASE PKSH-RELATED"/>
    <property type="match status" value="1"/>
</dbReference>
<protein>
    <submittedName>
        <fullName evidence="2">Methylglutaconyl-CoA hydratase</fullName>
    </submittedName>
</protein>
<reference evidence="2 3" key="1">
    <citation type="submission" date="2018-03" db="EMBL/GenBank/DDBJ databases">
        <title>Genomic Encyclopedia of Archaeal and Bacterial Type Strains, Phase II (KMG-II): from individual species to whole genera.</title>
        <authorList>
            <person name="Goeker M."/>
        </authorList>
    </citation>
    <scope>NUCLEOTIDE SEQUENCE [LARGE SCALE GENOMIC DNA]</scope>
    <source>
        <strain evidence="2 3">DSM 100212</strain>
    </source>
</reference>
<keyword evidence="3" id="KW-1185">Reference proteome</keyword>
<dbReference type="AlphaFoldDB" id="A0A2T0WX40"/>
<evidence type="ECO:0000256" key="1">
    <source>
        <dbReference type="ARBA" id="ARBA00005254"/>
    </source>
</evidence>
<dbReference type="Gene3D" id="3.90.226.10">
    <property type="entry name" value="2-enoyl-CoA Hydratase, Chain A, domain 1"/>
    <property type="match status" value="1"/>
</dbReference>
<evidence type="ECO:0000313" key="3">
    <source>
        <dbReference type="Proteomes" id="UP000238392"/>
    </source>
</evidence>
<dbReference type="RefSeq" id="WP_106263748.1">
    <property type="nucleotide sequence ID" value="NZ_PVTQ01000004.1"/>
</dbReference>
<dbReference type="Proteomes" id="UP000238392">
    <property type="component" value="Unassembled WGS sequence"/>
</dbReference>
<dbReference type="OrthoDB" id="9795613at2"/>
<dbReference type="InterPro" id="IPR029045">
    <property type="entry name" value="ClpP/crotonase-like_dom_sf"/>
</dbReference>
<dbReference type="Gene3D" id="1.10.12.10">
    <property type="entry name" value="Lyase 2-enoyl-coa Hydratase, Chain A, domain 2"/>
    <property type="match status" value="1"/>
</dbReference>
<dbReference type="PANTHER" id="PTHR42964">
    <property type="entry name" value="ENOYL-COA HYDRATASE"/>
    <property type="match status" value="1"/>
</dbReference>
<dbReference type="SUPFAM" id="SSF52096">
    <property type="entry name" value="ClpP/crotonase"/>
    <property type="match status" value="1"/>
</dbReference>
<dbReference type="CDD" id="cd06558">
    <property type="entry name" value="crotonase-like"/>
    <property type="match status" value="1"/>
</dbReference>